<gene>
    <name evidence="2" type="ORF">GON26_10405</name>
</gene>
<keyword evidence="1" id="KW-1133">Transmembrane helix</keyword>
<dbReference type="RefSeq" id="WP_160374750.1">
    <property type="nucleotide sequence ID" value="NZ_WSTB01000005.1"/>
</dbReference>
<evidence type="ECO:0000313" key="3">
    <source>
        <dbReference type="Proteomes" id="UP000471501"/>
    </source>
</evidence>
<feature type="transmembrane region" description="Helical" evidence="1">
    <location>
        <begin position="39"/>
        <end position="59"/>
    </location>
</feature>
<evidence type="ECO:0000256" key="1">
    <source>
        <dbReference type="SAM" id="Phobius"/>
    </source>
</evidence>
<proteinExistence type="predicted"/>
<keyword evidence="3" id="KW-1185">Reference proteome</keyword>
<sequence>MNLEKYMLPCISKTLFGIECLGCGFQRALFLLFQGEFLAAFRMYPALYTSLIFLCFVALHFLDKSKNYKKILWATAILNSVFMIAGYYYKHFYI</sequence>
<dbReference type="EMBL" id="WSTB01000005">
    <property type="protein sequence ID" value="MWB94777.1"/>
    <property type="molecule type" value="Genomic_DNA"/>
</dbReference>
<reference evidence="2 3" key="1">
    <citation type="submission" date="2019-12" db="EMBL/GenBank/DDBJ databases">
        <authorList>
            <person name="Kim Y.S."/>
        </authorList>
    </citation>
    <scope>NUCLEOTIDE SEQUENCE [LARGE SCALE GENOMIC DNA]</scope>
    <source>
        <strain evidence="2 3">GA093</strain>
    </source>
</reference>
<dbReference type="InterPro" id="IPR021215">
    <property type="entry name" value="DUF2752"/>
</dbReference>
<protein>
    <submittedName>
        <fullName evidence="2">DUF2752 domain-containing protein</fullName>
    </submittedName>
</protein>
<keyword evidence="1" id="KW-0472">Membrane</keyword>
<dbReference type="Proteomes" id="UP000471501">
    <property type="component" value="Unassembled WGS sequence"/>
</dbReference>
<organism evidence="2 3">
    <name type="scientific">Flavobacterium hydrocarbonoxydans</name>
    <dbReference type="NCBI Taxonomy" id="2683249"/>
    <lineage>
        <taxon>Bacteria</taxon>
        <taxon>Pseudomonadati</taxon>
        <taxon>Bacteroidota</taxon>
        <taxon>Flavobacteriia</taxon>
        <taxon>Flavobacteriales</taxon>
        <taxon>Flavobacteriaceae</taxon>
        <taxon>Flavobacterium</taxon>
    </lineage>
</organism>
<dbReference type="AlphaFoldDB" id="A0A6I4NUL1"/>
<feature type="transmembrane region" description="Helical" evidence="1">
    <location>
        <begin position="71"/>
        <end position="89"/>
    </location>
</feature>
<comment type="caution">
    <text evidence="2">The sequence shown here is derived from an EMBL/GenBank/DDBJ whole genome shotgun (WGS) entry which is preliminary data.</text>
</comment>
<keyword evidence="1" id="KW-0812">Transmembrane</keyword>
<name>A0A6I4NUL1_9FLAO</name>
<dbReference type="Pfam" id="PF10825">
    <property type="entry name" value="DUF2752"/>
    <property type="match status" value="1"/>
</dbReference>
<evidence type="ECO:0000313" key="2">
    <source>
        <dbReference type="EMBL" id="MWB94777.1"/>
    </source>
</evidence>
<accession>A0A6I4NUL1</accession>